<dbReference type="InterPro" id="IPR012093">
    <property type="entry name" value="Pirin"/>
</dbReference>
<proteinExistence type="inferred from homology"/>
<dbReference type="InterPro" id="IPR011051">
    <property type="entry name" value="RmlC_Cupin_sf"/>
</dbReference>
<organism evidence="6 7">
    <name type="scientific">Rhodococcus gordoniae</name>
    <dbReference type="NCBI Taxonomy" id="223392"/>
    <lineage>
        <taxon>Bacteria</taxon>
        <taxon>Bacillati</taxon>
        <taxon>Actinomycetota</taxon>
        <taxon>Actinomycetes</taxon>
        <taxon>Mycobacteriales</taxon>
        <taxon>Nocardiaceae</taxon>
        <taxon>Rhodococcus</taxon>
    </lineage>
</organism>
<accession>A0A379M136</accession>
<keyword evidence="7" id="KW-1185">Reference proteome</keyword>
<dbReference type="Proteomes" id="UP000254569">
    <property type="component" value="Unassembled WGS sequence"/>
</dbReference>
<evidence type="ECO:0000259" key="5">
    <source>
        <dbReference type="Pfam" id="PF05726"/>
    </source>
</evidence>
<feature type="domain" description="Pirin N-terminal" evidence="4">
    <location>
        <begin position="70"/>
        <end position="143"/>
    </location>
</feature>
<evidence type="ECO:0000256" key="1">
    <source>
        <dbReference type="ARBA" id="ARBA00008416"/>
    </source>
</evidence>
<dbReference type="Pfam" id="PF05726">
    <property type="entry name" value="Pirin_C"/>
    <property type="match status" value="1"/>
</dbReference>
<dbReference type="Pfam" id="PF02678">
    <property type="entry name" value="Pirin"/>
    <property type="match status" value="1"/>
</dbReference>
<dbReference type="Gene3D" id="2.60.120.10">
    <property type="entry name" value="Jelly Rolls"/>
    <property type="match status" value="2"/>
</dbReference>
<dbReference type="AlphaFoldDB" id="A0A379M136"/>
<keyword evidence="2" id="KW-0408">Iron</keyword>
<dbReference type="InterPro" id="IPR014710">
    <property type="entry name" value="RmlC-like_jellyroll"/>
</dbReference>
<dbReference type="PANTHER" id="PTHR13903:SF8">
    <property type="entry name" value="PIRIN"/>
    <property type="match status" value="1"/>
</dbReference>
<dbReference type="SUPFAM" id="SSF51182">
    <property type="entry name" value="RmlC-like cupins"/>
    <property type="match status" value="1"/>
</dbReference>
<dbReference type="EMBL" id="UGVI01000001">
    <property type="protein sequence ID" value="SUE16007.1"/>
    <property type="molecule type" value="Genomic_DNA"/>
</dbReference>
<evidence type="ECO:0000313" key="6">
    <source>
        <dbReference type="EMBL" id="SUE16007.1"/>
    </source>
</evidence>
<reference evidence="6 7" key="1">
    <citation type="submission" date="2018-06" db="EMBL/GenBank/DDBJ databases">
        <authorList>
            <consortium name="Pathogen Informatics"/>
            <person name="Doyle S."/>
        </authorList>
    </citation>
    <scope>NUCLEOTIDE SEQUENCE [LARGE SCALE GENOMIC DNA]</scope>
    <source>
        <strain evidence="6 7">NCTC13296</strain>
    </source>
</reference>
<name>A0A379M136_9NOCA</name>
<evidence type="ECO:0000259" key="4">
    <source>
        <dbReference type="Pfam" id="PF02678"/>
    </source>
</evidence>
<keyword evidence="6" id="KW-0560">Oxidoreductase</keyword>
<keyword evidence="2" id="KW-0479">Metal-binding</keyword>
<evidence type="ECO:0000256" key="2">
    <source>
        <dbReference type="PIRSR" id="PIRSR006232-1"/>
    </source>
</evidence>
<sequence>MTSAASTPVLQVFRLGSPWQTLDPFLFAVHHLDAYPAGNDDLGPDASLDGRPLGQDFGNPAGWSMYHGTTVPGFPGHPHRGFETVTFVRSGFVDHSDSVGAAARFGEGDTQWLTAGNGIVHSEMFPLLNKDSGNPLELFQIWLNLPAESKSADPHFSMLWNEDTPTVTVADEDGRTVSVRVLAGELDGSTPPPPPPNSWASRPDTDVAIWNIDLSSGACRELPAARGDRTQRVLYVYSGSPVRIGDRTIESGHGVVVDASVPVHLTGGDEGTQILMLQGRPIGEPVVSYGPFVLDDEAGIRQAFEDYRRTGFGGWPWDSDGPVHDRDAGRFARYPDEKLEQR</sequence>
<dbReference type="PANTHER" id="PTHR13903">
    <property type="entry name" value="PIRIN-RELATED"/>
    <property type="match status" value="1"/>
</dbReference>
<gene>
    <name evidence="6" type="primary">yhhW_4</name>
    <name evidence="6" type="ORF">NCTC13296_02872</name>
</gene>
<comment type="cofactor">
    <cofactor evidence="2">
        <name>Fe cation</name>
        <dbReference type="ChEBI" id="CHEBI:24875"/>
    </cofactor>
    <text evidence="2">Binds 1 Fe cation per subunit.</text>
</comment>
<evidence type="ECO:0000256" key="3">
    <source>
        <dbReference type="RuleBase" id="RU003457"/>
    </source>
</evidence>
<dbReference type="EC" id="1.13.11.24" evidence="6"/>
<comment type="similarity">
    <text evidence="1 3">Belongs to the pirin family.</text>
</comment>
<dbReference type="InterPro" id="IPR008778">
    <property type="entry name" value="Pirin_C_dom"/>
</dbReference>
<feature type="domain" description="Pirin C-terminal" evidence="5">
    <location>
        <begin position="211"/>
        <end position="313"/>
    </location>
</feature>
<dbReference type="OrthoDB" id="321327at2"/>
<feature type="binding site" evidence="2">
    <location>
        <position position="121"/>
    </location>
    <ligand>
        <name>Fe cation</name>
        <dbReference type="ChEBI" id="CHEBI:24875"/>
    </ligand>
</feature>
<dbReference type="RefSeq" id="WP_064062308.1">
    <property type="nucleotide sequence ID" value="NZ_LPZN01000002.1"/>
</dbReference>
<feature type="binding site" evidence="2">
    <location>
        <position position="79"/>
    </location>
    <ligand>
        <name>Fe cation</name>
        <dbReference type="ChEBI" id="CHEBI:24875"/>
    </ligand>
</feature>
<dbReference type="GO" id="GO:0008127">
    <property type="term" value="F:quercetin 2,3-dioxygenase activity"/>
    <property type="evidence" value="ECO:0007669"/>
    <property type="project" value="UniProtKB-EC"/>
</dbReference>
<evidence type="ECO:0000313" key="7">
    <source>
        <dbReference type="Proteomes" id="UP000254569"/>
    </source>
</evidence>
<dbReference type="InterPro" id="IPR003829">
    <property type="entry name" value="Pirin_N_dom"/>
</dbReference>
<protein>
    <submittedName>
        <fullName evidence="6">Pirin</fullName>
        <ecNumber evidence="6">1.13.11.24</ecNumber>
    </submittedName>
</protein>
<feature type="binding site" evidence="2">
    <location>
        <position position="77"/>
    </location>
    <ligand>
        <name>Fe cation</name>
        <dbReference type="ChEBI" id="CHEBI:24875"/>
    </ligand>
</feature>
<feature type="binding site" evidence="2">
    <location>
        <position position="123"/>
    </location>
    <ligand>
        <name>Fe cation</name>
        <dbReference type="ChEBI" id="CHEBI:24875"/>
    </ligand>
</feature>
<dbReference type="GO" id="GO:0046872">
    <property type="term" value="F:metal ion binding"/>
    <property type="evidence" value="ECO:0007669"/>
    <property type="project" value="UniProtKB-KW"/>
</dbReference>